<name>A0A377LZ46_ENTCL</name>
<keyword evidence="1" id="KW-0812">Transmembrane</keyword>
<dbReference type="AlphaFoldDB" id="A0A377LZ46"/>
<evidence type="ECO:0000313" key="3">
    <source>
        <dbReference type="Proteomes" id="UP000255106"/>
    </source>
</evidence>
<feature type="transmembrane region" description="Helical" evidence="1">
    <location>
        <begin position="24"/>
        <end position="48"/>
    </location>
</feature>
<keyword evidence="1" id="KW-1133">Transmembrane helix</keyword>
<sequence length="61" mass="6526">MAFNLGSAIGAYFGGMMITLGFSWSYVTLPAAILSFLAMSALLVYGYLRARRAQSDARALA</sequence>
<accession>A0A377LZ46</accession>
<evidence type="ECO:0000256" key="1">
    <source>
        <dbReference type="SAM" id="Phobius"/>
    </source>
</evidence>
<keyword evidence="1" id="KW-0472">Membrane</keyword>
<dbReference type="Proteomes" id="UP000255106">
    <property type="component" value="Unassembled WGS sequence"/>
</dbReference>
<proteinExistence type="predicted"/>
<protein>
    <submittedName>
        <fullName evidence="2">Major facilitator superfamily protein</fullName>
    </submittedName>
</protein>
<reference evidence="2 3" key="1">
    <citation type="submission" date="2018-06" db="EMBL/GenBank/DDBJ databases">
        <authorList>
            <consortium name="Pathogen Informatics"/>
            <person name="Doyle S."/>
        </authorList>
    </citation>
    <scope>NUCLEOTIDE SEQUENCE [LARGE SCALE GENOMIC DNA]</scope>
    <source>
        <strain evidence="2 3">NCTC10005</strain>
    </source>
</reference>
<organism evidence="2 3">
    <name type="scientific">Enterobacter cloacae</name>
    <dbReference type="NCBI Taxonomy" id="550"/>
    <lineage>
        <taxon>Bacteria</taxon>
        <taxon>Pseudomonadati</taxon>
        <taxon>Pseudomonadota</taxon>
        <taxon>Gammaproteobacteria</taxon>
        <taxon>Enterobacterales</taxon>
        <taxon>Enterobacteriaceae</taxon>
        <taxon>Enterobacter</taxon>
        <taxon>Enterobacter cloacae complex</taxon>
    </lineage>
</organism>
<evidence type="ECO:0000313" key="2">
    <source>
        <dbReference type="EMBL" id="STQ11745.1"/>
    </source>
</evidence>
<dbReference type="EMBL" id="UGJB01000004">
    <property type="protein sequence ID" value="STQ11745.1"/>
    <property type="molecule type" value="Genomic_DNA"/>
</dbReference>
<gene>
    <name evidence="2" type="primary">araJ_3</name>
    <name evidence="2" type="ORF">NCTC10005_04526</name>
</gene>